<dbReference type="Proteomes" id="UP000070195">
    <property type="component" value="Unassembled WGS sequence"/>
</dbReference>
<evidence type="ECO:0000313" key="3">
    <source>
        <dbReference type="Proteomes" id="UP000070195"/>
    </source>
</evidence>
<dbReference type="Gene3D" id="3.40.630.30">
    <property type="match status" value="1"/>
</dbReference>
<organism evidence="2 3">
    <name type="scientific">candidate division MSBL1 archaeon SCGC-AAA259D18</name>
    <dbReference type="NCBI Taxonomy" id="1698262"/>
    <lineage>
        <taxon>Archaea</taxon>
        <taxon>Methanobacteriati</taxon>
        <taxon>Methanobacteriota</taxon>
        <taxon>candidate division MSBL1</taxon>
    </lineage>
</organism>
<accession>A0A133UBF0</accession>
<feature type="domain" description="N-acetyltransferase" evidence="1">
    <location>
        <begin position="1"/>
        <end position="104"/>
    </location>
</feature>
<reference evidence="2 3" key="1">
    <citation type="journal article" date="2016" name="Sci. Rep.">
        <title>Metabolic traits of an uncultured archaeal lineage -MSBL1- from brine pools of the Red Sea.</title>
        <authorList>
            <person name="Mwirichia R."/>
            <person name="Alam I."/>
            <person name="Rashid M."/>
            <person name="Vinu M."/>
            <person name="Ba-Alawi W."/>
            <person name="Anthony Kamau A."/>
            <person name="Kamanda Ngugi D."/>
            <person name="Goker M."/>
            <person name="Klenk H.P."/>
            <person name="Bajic V."/>
            <person name="Stingl U."/>
        </authorList>
    </citation>
    <scope>NUCLEOTIDE SEQUENCE [LARGE SCALE GENOMIC DNA]</scope>
    <source>
        <strain evidence="2">SCGC-AAA259D18</strain>
    </source>
</reference>
<comment type="caution">
    <text evidence="2">The sequence shown here is derived from an EMBL/GenBank/DDBJ whole genome shotgun (WGS) entry which is preliminary data.</text>
</comment>
<proteinExistence type="predicted"/>
<dbReference type="Pfam" id="PF13508">
    <property type="entry name" value="Acetyltransf_7"/>
    <property type="match status" value="1"/>
</dbReference>
<dbReference type="InterPro" id="IPR000182">
    <property type="entry name" value="GNAT_dom"/>
</dbReference>
<gene>
    <name evidence="2" type="ORF">AKJ63_01330</name>
</gene>
<sequence length="104" mass="12285">MEIERQSAENKHEYLVWTYYRSHIIGSATIVDSGQSVRLKNISIQHNRRSKGIGSKLLRRILDDFDDSEVVAEAFGARLDWYRRHGFELEERKGRLIKVRRNPD</sequence>
<dbReference type="GO" id="GO:0016747">
    <property type="term" value="F:acyltransferase activity, transferring groups other than amino-acyl groups"/>
    <property type="evidence" value="ECO:0007669"/>
    <property type="project" value="InterPro"/>
</dbReference>
<keyword evidence="3" id="KW-1185">Reference proteome</keyword>
<evidence type="ECO:0000259" key="1">
    <source>
        <dbReference type="PROSITE" id="PS51186"/>
    </source>
</evidence>
<protein>
    <recommendedName>
        <fullName evidence="1">N-acetyltransferase domain-containing protein</fullName>
    </recommendedName>
</protein>
<dbReference type="EMBL" id="LHXM01000021">
    <property type="protein sequence ID" value="KXA91518.1"/>
    <property type="molecule type" value="Genomic_DNA"/>
</dbReference>
<dbReference type="AlphaFoldDB" id="A0A133UBF0"/>
<evidence type="ECO:0000313" key="2">
    <source>
        <dbReference type="EMBL" id="KXA91518.1"/>
    </source>
</evidence>
<name>A0A133UBF0_9EURY</name>
<dbReference type="InterPro" id="IPR016181">
    <property type="entry name" value="Acyl_CoA_acyltransferase"/>
</dbReference>
<dbReference type="PROSITE" id="PS51186">
    <property type="entry name" value="GNAT"/>
    <property type="match status" value="1"/>
</dbReference>
<dbReference type="SUPFAM" id="SSF55729">
    <property type="entry name" value="Acyl-CoA N-acyltransferases (Nat)"/>
    <property type="match status" value="1"/>
</dbReference>